<dbReference type="Pfam" id="PF00557">
    <property type="entry name" value="Peptidase_M24"/>
    <property type="match status" value="1"/>
</dbReference>
<dbReference type="InterPro" id="IPR000994">
    <property type="entry name" value="Pept_M24"/>
</dbReference>
<dbReference type="Pfam" id="PF01321">
    <property type="entry name" value="Creatinase_N"/>
    <property type="match status" value="1"/>
</dbReference>
<feature type="domain" description="Creatinase N-terminal" evidence="2">
    <location>
        <begin position="11"/>
        <end position="118"/>
    </location>
</feature>
<keyword evidence="4" id="KW-1185">Reference proteome</keyword>
<sequence>MTFTPEELAHRLEKFRTNLTKQDAGWEKAVLMDRINNYYFTGTLQNGVLVVPRDGAAVFYVRRSFERAVEESAFPEIIPFKSFKELKLESGGTLYCDMEKIPLAHFERFGKYFTFEKVKSADLAVAKAMAVKSAAELELMEACGEIHRGVLEEFIPSVLREGMSEVELGALVQGEMLRRGHHAVTRTGGFGSELHLGLFCFGESALYFNTFDGPGGIRGLHPAVPLFGNHHIKLKKHSPVFVDIGCNVGGYHTDKTCIYTIGSLPAQAMEFHEVCVSMQNKAAAMLKPGALPSEVFRRHIEGVGEEFLREYNGFGVGKVKFLGHGIGLHIDQYPVLAEGFEEPIEENMVLAVEPKRGIAGLGMVGVENTFVVTPDGGRSITGHRFGVIEV</sequence>
<dbReference type="CDD" id="cd01066">
    <property type="entry name" value="APP_MetAP"/>
    <property type="match status" value="1"/>
</dbReference>
<dbReference type="PANTHER" id="PTHR46112">
    <property type="entry name" value="AMINOPEPTIDASE"/>
    <property type="match status" value="1"/>
</dbReference>
<dbReference type="RefSeq" id="WP_128465366.1">
    <property type="nucleotide sequence ID" value="NZ_CP035108.1"/>
</dbReference>
<dbReference type="InterPro" id="IPR029149">
    <property type="entry name" value="Creatin/AminoP/Spt16_N"/>
</dbReference>
<dbReference type="InterPro" id="IPR000587">
    <property type="entry name" value="Creatinase_N"/>
</dbReference>
<proteinExistence type="predicted"/>
<dbReference type="Proteomes" id="UP000287502">
    <property type="component" value="Chromosome"/>
</dbReference>
<gene>
    <name evidence="3" type="ORF">EP073_01265</name>
</gene>
<protein>
    <submittedName>
        <fullName evidence="3">Aminopeptidase P family protein</fullName>
    </submittedName>
</protein>
<reference evidence="3 4" key="1">
    <citation type="submission" date="2019-01" db="EMBL/GenBank/DDBJ databases">
        <title>Geovibrio thiophilus DSM 11263, complete genome.</title>
        <authorList>
            <person name="Spring S."/>
            <person name="Bunk B."/>
            <person name="Sproer C."/>
        </authorList>
    </citation>
    <scope>NUCLEOTIDE SEQUENCE [LARGE SCALE GENOMIC DNA]</scope>
    <source>
        <strain evidence="3 4">DSM 11263</strain>
    </source>
</reference>
<dbReference type="SUPFAM" id="SSF55920">
    <property type="entry name" value="Creatinase/aminopeptidase"/>
    <property type="match status" value="1"/>
</dbReference>
<dbReference type="InterPro" id="IPR036005">
    <property type="entry name" value="Creatinase/aminopeptidase-like"/>
</dbReference>
<evidence type="ECO:0000313" key="3">
    <source>
        <dbReference type="EMBL" id="QAR32079.1"/>
    </source>
</evidence>
<dbReference type="AlphaFoldDB" id="A0A3R5YXT6"/>
<keyword evidence="3" id="KW-0645">Protease</keyword>
<keyword evidence="3" id="KW-0378">Hydrolase</keyword>
<dbReference type="EMBL" id="CP035108">
    <property type="protein sequence ID" value="QAR32079.1"/>
    <property type="molecule type" value="Genomic_DNA"/>
</dbReference>
<evidence type="ECO:0000259" key="2">
    <source>
        <dbReference type="Pfam" id="PF01321"/>
    </source>
</evidence>
<evidence type="ECO:0000313" key="4">
    <source>
        <dbReference type="Proteomes" id="UP000287502"/>
    </source>
</evidence>
<dbReference type="SUPFAM" id="SSF53092">
    <property type="entry name" value="Creatinase/prolidase N-terminal domain"/>
    <property type="match status" value="1"/>
</dbReference>
<accession>A0A3R5YXT6</accession>
<dbReference type="InterPro" id="IPR050659">
    <property type="entry name" value="Peptidase_M24B"/>
</dbReference>
<dbReference type="OrthoDB" id="9806388at2"/>
<evidence type="ECO:0000259" key="1">
    <source>
        <dbReference type="Pfam" id="PF00557"/>
    </source>
</evidence>
<dbReference type="KEGG" id="gtl:EP073_01265"/>
<dbReference type="Gene3D" id="3.90.230.10">
    <property type="entry name" value="Creatinase/methionine aminopeptidase superfamily"/>
    <property type="match status" value="1"/>
</dbReference>
<dbReference type="PANTHER" id="PTHR46112:SF2">
    <property type="entry name" value="XAA-PRO AMINOPEPTIDASE P-RELATED"/>
    <property type="match status" value="1"/>
</dbReference>
<feature type="domain" description="Peptidase M24" evidence="1">
    <location>
        <begin position="138"/>
        <end position="373"/>
    </location>
</feature>
<keyword evidence="3" id="KW-0031">Aminopeptidase</keyword>
<dbReference type="GO" id="GO:0004177">
    <property type="term" value="F:aminopeptidase activity"/>
    <property type="evidence" value="ECO:0007669"/>
    <property type="project" value="UniProtKB-KW"/>
</dbReference>
<dbReference type="Gene3D" id="3.40.350.10">
    <property type="entry name" value="Creatinase/prolidase N-terminal domain"/>
    <property type="match status" value="1"/>
</dbReference>
<organism evidence="3 4">
    <name type="scientific">Geovibrio thiophilus</name>
    <dbReference type="NCBI Taxonomy" id="139438"/>
    <lineage>
        <taxon>Bacteria</taxon>
        <taxon>Pseudomonadati</taxon>
        <taxon>Deferribacterota</taxon>
        <taxon>Deferribacteres</taxon>
        <taxon>Deferribacterales</taxon>
        <taxon>Geovibrionaceae</taxon>
        <taxon>Geovibrio</taxon>
    </lineage>
</organism>
<name>A0A3R5YXT6_9BACT</name>